<evidence type="ECO:0000259" key="12">
    <source>
        <dbReference type="PROSITE" id="PS50011"/>
    </source>
</evidence>
<keyword evidence="4" id="KW-0808">Transferase</keyword>
<feature type="domain" description="Protein kinase" evidence="12">
    <location>
        <begin position="170"/>
        <end position="463"/>
    </location>
</feature>
<keyword evidence="6" id="KW-0418">Kinase</keyword>
<evidence type="ECO:0000256" key="1">
    <source>
        <dbReference type="ARBA" id="ARBA00004340"/>
    </source>
</evidence>
<dbReference type="PANTHER" id="PTHR22984:SF25">
    <property type="entry name" value="PROTEIN KINASE DOMAIN-CONTAINING PROTEIN"/>
    <property type="match status" value="1"/>
</dbReference>
<keyword evidence="5" id="KW-0547">Nucleotide-binding</keyword>
<feature type="compositionally biased region" description="Polar residues" evidence="10">
    <location>
        <begin position="75"/>
        <end position="89"/>
    </location>
</feature>
<reference evidence="13 14" key="1">
    <citation type="submission" date="2021-02" db="EMBL/GenBank/DDBJ databases">
        <title>Variation within the Batrachochytrium salamandrivorans European outbreak.</title>
        <authorList>
            <person name="Kelly M."/>
            <person name="Pasmans F."/>
            <person name="Shea T.P."/>
            <person name="Munoz J.F."/>
            <person name="Carranza S."/>
            <person name="Cuomo C.A."/>
            <person name="Martel A."/>
        </authorList>
    </citation>
    <scope>NUCLEOTIDE SEQUENCE [LARGE SCALE GENOMIC DNA]</scope>
    <source>
        <strain evidence="13 14">AMFP18/2</strain>
    </source>
</reference>
<dbReference type="Pfam" id="PF00069">
    <property type="entry name" value="Pkinase"/>
    <property type="match status" value="1"/>
</dbReference>
<keyword evidence="11" id="KW-0472">Membrane</keyword>
<keyword evidence="14" id="KW-1185">Reference proteome</keyword>
<evidence type="ECO:0000313" key="14">
    <source>
        <dbReference type="Proteomes" id="UP001648503"/>
    </source>
</evidence>
<keyword evidence="11" id="KW-0812">Transmembrane</keyword>
<dbReference type="InterPro" id="IPR051138">
    <property type="entry name" value="PIM_Ser/Thr_kinase"/>
</dbReference>
<sequence length="469" mass="52719">MRITKLRLDMGYLEHQDITMISLYGLFILLLTAGTIYAQGDTNEGDGVDQASGSKDVTSLPQITTSTTLPTTLQESNTSDQNGASSSTDIRPGNECKGGHGIRKISSLCPQQQSPPEPQSSTSYDPPQSDKMPLPARVERLAAEFYNQNWESEQYNAFIAGETKYFELEYRSEKELGKGGSGVVYLATRKSDGRKIAYKSIPKSKVYLYASESSPPPRCHIPNPLVLSEETSVEQCMSPRPPNILLPYEFIVQRYLSRPGYENPYVPMVFDYYTLKYECVLVMEYFNEDWVNLAKYVEEKERLDISEARNIFREIVNGVISLKRHGVVNKDIHDGNVMYNPATHEVKLIDFGLVSIFPGWEEGKSFPVKPSDSSPMTLEYKAGIDELKIIETLGNLLYILLTGLNPYIDYSDYEEMLRDAMFPESDTSKSGLKESAISLIAALVSRDTDVVPSIEAILENPFFQLNNKE</sequence>
<evidence type="ECO:0000256" key="8">
    <source>
        <dbReference type="ARBA" id="ARBA00047899"/>
    </source>
</evidence>
<gene>
    <name evidence="13" type="ORF">BASA50_004310</name>
</gene>
<dbReference type="SUPFAM" id="SSF56112">
    <property type="entry name" value="Protein kinase-like (PK-like)"/>
    <property type="match status" value="1"/>
</dbReference>
<comment type="catalytic activity">
    <reaction evidence="8">
        <text>L-threonyl-[protein] + ATP = O-phospho-L-threonyl-[protein] + ADP + H(+)</text>
        <dbReference type="Rhea" id="RHEA:46608"/>
        <dbReference type="Rhea" id="RHEA-COMP:11060"/>
        <dbReference type="Rhea" id="RHEA-COMP:11605"/>
        <dbReference type="ChEBI" id="CHEBI:15378"/>
        <dbReference type="ChEBI" id="CHEBI:30013"/>
        <dbReference type="ChEBI" id="CHEBI:30616"/>
        <dbReference type="ChEBI" id="CHEBI:61977"/>
        <dbReference type="ChEBI" id="CHEBI:456216"/>
        <dbReference type="EC" id="2.7.11.1"/>
    </reaction>
</comment>
<dbReference type="EC" id="2.7.11.1" evidence="2"/>
<dbReference type="EMBL" id="JAFCIX010000136">
    <property type="protein sequence ID" value="KAH6597705.1"/>
    <property type="molecule type" value="Genomic_DNA"/>
</dbReference>
<evidence type="ECO:0000256" key="5">
    <source>
        <dbReference type="ARBA" id="ARBA00022741"/>
    </source>
</evidence>
<evidence type="ECO:0000256" key="10">
    <source>
        <dbReference type="SAM" id="MobiDB-lite"/>
    </source>
</evidence>
<protein>
    <recommendedName>
        <fullName evidence="2">non-specific serine/threonine protein kinase</fullName>
        <ecNumber evidence="2">2.7.11.1</ecNumber>
    </recommendedName>
</protein>
<accession>A0ABQ8FG14</accession>
<dbReference type="PROSITE" id="PS50011">
    <property type="entry name" value="PROTEIN_KINASE_DOM"/>
    <property type="match status" value="1"/>
</dbReference>
<dbReference type="InterPro" id="IPR011009">
    <property type="entry name" value="Kinase-like_dom_sf"/>
</dbReference>
<organism evidence="13 14">
    <name type="scientific">Batrachochytrium salamandrivorans</name>
    <dbReference type="NCBI Taxonomy" id="1357716"/>
    <lineage>
        <taxon>Eukaryota</taxon>
        <taxon>Fungi</taxon>
        <taxon>Fungi incertae sedis</taxon>
        <taxon>Chytridiomycota</taxon>
        <taxon>Chytridiomycota incertae sedis</taxon>
        <taxon>Chytridiomycetes</taxon>
        <taxon>Rhizophydiales</taxon>
        <taxon>Rhizophydiales incertae sedis</taxon>
        <taxon>Batrachochytrium</taxon>
    </lineage>
</organism>
<evidence type="ECO:0000256" key="4">
    <source>
        <dbReference type="ARBA" id="ARBA00022679"/>
    </source>
</evidence>
<evidence type="ECO:0000313" key="13">
    <source>
        <dbReference type="EMBL" id="KAH6597705.1"/>
    </source>
</evidence>
<keyword evidence="11" id="KW-1133">Transmembrane helix</keyword>
<evidence type="ECO:0000256" key="9">
    <source>
        <dbReference type="ARBA" id="ARBA00048679"/>
    </source>
</evidence>
<feature type="region of interest" description="Disordered" evidence="10">
    <location>
        <begin position="45"/>
        <end position="132"/>
    </location>
</feature>
<evidence type="ECO:0000256" key="2">
    <source>
        <dbReference type="ARBA" id="ARBA00012513"/>
    </source>
</evidence>
<feature type="transmembrane region" description="Helical" evidence="11">
    <location>
        <begin position="21"/>
        <end position="40"/>
    </location>
</feature>
<evidence type="ECO:0000256" key="6">
    <source>
        <dbReference type="ARBA" id="ARBA00022777"/>
    </source>
</evidence>
<dbReference type="Proteomes" id="UP001648503">
    <property type="component" value="Unassembled WGS sequence"/>
</dbReference>
<proteinExistence type="predicted"/>
<dbReference type="InterPro" id="IPR000719">
    <property type="entry name" value="Prot_kinase_dom"/>
</dbReference>
<comment type="catalytic activity">
    <reaction evidence="9">
        <text>L-seryl-[protein] + ATP = O-phospho-L-seryl-[protein] + ADP + H(+)</text>
        <dbReference type="Rhea" id="RHEA:17989"/>
        <dbReference type="Rhea" id="RHEA-COMP:9863"/>
        <dbReference type="Rhea" id="RHEA-COMP:11604"/>
        <dbReference type="ChEBI" id="CHEBI:15378"/>
        <dbReference type="ChEBI" id="CHEBI:29999"/>
        <dbReference type="ChEBI" id="CHEBI:30616"/>
        <dbReference type="ChEBI" id="CHEBI:83421"/>
        <dbReference type="ChEBI" id="CHEBI:456216"/>
        <dbReference type="EC" id="2.7.11.1"/>
    </reaction>
</comment>
<dbReference type="Gene3D" id="1.10.510.10">
    <property type="entry name" value="Transferase(Phosphotransferase) domain 1"/>
    <property type="match status" value="1"/>
</dbReference>
<evidence type="ECO:0000256" key="11">
    <source>
        <dbReference type="SAM" id="Phobius"/>
    </source>
</evidence>
<dbReference type="SMART" id="SM00220">
    <property type="entry name" value="S_TKc"/>
    <property type="match status" value="1"/>
</dbReference>
<dbReference type="PANTHER" id="PTHR22984">
    <property type="entry name" value="SERINE/THREONINE-PROTEIN KINASE PIM"/>
    <property type="match status" value="1"/>
</dbReference>
<keyword evidence="3" id="KW-0723">Serine/threonine-protein kinase</keyword>
<name>A0ABQ8FG14_9FUNG</name>
<feature type="compositionally biased region" description="Low complexity" evidence="10">
    <location>
        <begin position="58"/>
        <end position="74"/>
    </location>
</feature>
<keyword evidence="7" id="KW-0067">ATP-binding</keyword>
<evidence type="ECO:0000256" key="7">
    <source>
        <dbReference type="ARBA" id="ARBA00022840"/>
    </source>
</evidence>
<dbReference type="Gene3D" id="3.30.200.20">
    <property type="entry name" value="Phosphorylase Kinase, domain 1"/>
    <property type="match status" value="1"/>
</dbReference>
<comment type="subcellular location">
    <subcellularLocation>
        <location evidence="1">Host cell</location>
    </subcellularLocation>
</comment>
<evidence type="ECO:0000256" key="3">
    <source>
        <dbReference type="ARBA" id="ARBA00022527"/>
    </source>
</evidence>
<comment type="caution">
    <text evidence="13">The sequence shown here is derived from an EMBL/GenBank/DDBJ whole genome shotgun (WGS) entry which is preliminary data.</text>
</comment>